<proteinExistence type="predicted"/>
<name>A0A7J0DT32_9ERIC</name>
<dbReference type="EMBL" id="BJWL01000358">
    <property type="protein sequence ID" value="GFS40805.1"/>
    <property type="molecule type" value="Genomic_DNA"/>
</dbReference>
<gene>
    <name evidence="1" type="ORF">Acr_00g0070650</name>
</gene>
<evidence type="ECO:0000313" key="1">
    <source>
        <dbReference type="EMBL" id="GFS40805.1"/>
    </source>
</evidence>
<dbReference type="AlphaFoldDB" id="A0A7J0DT32"/>
<protein>
    <submittedName>
        <fullName evidence="1">Uncharacterized protein</fullName>
    </submittedName>
</protein>
<comment type="caution">
    <text evidence="1">The sequence shown here is derived from an EMBL/GenBank/DDBJ whole genome shotgun (WGS) entry which is preliminary data.</text>
</comment>
<evidence type="ECO:0000313" key="2">
    <source>
        <dbReference type="Proteomes" id="UP000585474"/>
    </source>
</evidence>
<sequence>MTNSSKAPDLKGIHREMHGITEQIRMMNELSARLMGVLHIVIIADPPTLTPDVGGEVKTLKYLNHSPLAAEHRAGRPKQASFERAYVNNRPTTGEIQTIHGVFGQEDAQYIQGRDMLEKRRGEQKKFTISLSHNRSKSSPFTNEDLRGLHLPYDDALVVFATISNFNIQRILIENGNSTNILFCFDFQQDENRARQAPSISHSPNWV</sequence>
<dbReference type="Proteomes" id="UP000585474">
    <property type="component" value="Unassembled WGS sequence"/>
</dbReference>
<reference evidence="2" key="1">
    <citation type="submission" date="2019-07" db="EMBL/GenBank/DDBJ databases">
        <title>De Novo Assembly of kiwifruit Actinidia rufa.</title>
        <authorList>
            <person name="Sugita-Konishi S."/>
            <person name="Sato K."/>
            <person name="Mori E."/>
            <person name="Abe Y."/>
            <person name="Kisaki G."/>
            <person name="Hamano K."/>
            <person name="Suezawa K."/>
            <person name="Otani M."/>
            <person name="Fukuda T."/>
            <person name="Manabe T."/>
            <person name="Gomi K."/>
            <person name="Tabuchi M."/>
            <person name="Akimitsu K."/>
            <person name="Kataoka I."/>
        </authorList>
    </citation>
    <scope>NUCLEOTIDE SEQUENCE [LARGE SCALE GENOMIC DNA]</scope>
    <source>
        <strain evidence="2">cv. Fuchu</strain>
    </source>
</reference>
<organism evidence="1 2">
    <name type="scientific">Actinidia rufa</name>
    <dbReference type="NCBI Taxonomy" id="165716"/>
    <lineage>
        <taxon>Eukaryota</taxon>
        <taxon>Viridiplantae</taxon>
        <taxon>Streptophyta</taxon>
        <taxon>Embryophyta</taxon>
        <taxon>Tracheophyta</taxon>
        <taxon>Spermatophyta</taxon>
        <taxon>Magnoliopsida</taxon>
        <taxon>eudicotyledons</taxon>
        <taxon>Gunneridae</taxon>
        <taxon>Pentapetalae</taxon>
        <taxon>asterids</taxon>
        <taxon>Ericales</taxon>
        <taxon>Actinidiaceae</taxon>
        <taxon>Actinidia</taxon>
    </lineage>
</organism>
<dbReference type="OrthoDB" id="1752268at2759"/>
<accession>A0A7J0DT32</accession>
<keyword evidence="2" id="KW-1185">Reference proteome</keyword>